<dbReference type="Proteomes" id="UP000499080">
    <property type="component" value="Unassembled WGS sequence"/>
</dbReference>
<sequence>MPTLLFNGTRRARHGASMVGSPTENLLLLGHQAFGRWTQCIAKAEDYTQEWRFFRYTPYRKSTYCNGPHDTTSGKFLQIFTDHDPLEPQISCERDNWSNFDLNITSV</sequence>
<accession>A0A4Y2DQG6</accession>
<organism evidence="1 2">
    <name type="scientific">Araneus ventricosus</name>
    <name type="common">Orbweaver spider</name>
    <name type="synonym">Epeira ventricosa</name>
    <dbReference type="NCBI Taxonomy" id="182803"/>
    <lineage>
        <taxon>Eukaryota</taxon>
        <taxon>Metazoa</taxon>
        <taxon>Ecdysozoa</taxon>
        <taxon>Arthropoda</taxon>
        <taxon>Chelicerata</taxon>
        <taxon>Arachnida</taxon>
        <taxon>Araneae</taxon>
        <taxon>Araneomorphae</taxon>
        <taxon>Entelegynae</taxon>
        <taxon>Araneoidea</taxon>
        <taxon>Araneidae</taxon>
        <taxon>Araneus</taxon>
    </lineage>
</organism>
<keyword evidence="2" id="KW-1185">Reference proteome</keyword>
<comment type="caution">
    <text evidence="1">The sequence shown here is derived from an EMBL/GenBank/DDBJ whole genome shotgun (WGS) entry which is preliminary data.</text>
</comment>
<dbReference type="EMBL" id="BGPR01000416">
    <property type="protein sequence ID" value="GBM19072.1"/>
    <property type="molecule type" value="Genomic_DNA"/>
</dbReference>
<proteinExistence type="predicted"/>
<evidence type="ECO:0000313" key="1">
    <source>
        <dbReference type="EMBL" id="GBM19072.1"/>
    </source>
</evidence>
<evidence type="ECO:0000313" key="2">
    <source>
        <dbReference type="Proteomes" id="UP000499080"/>
    </source>
</evidence>
<protein>
    <submittedName>
        <fullName evidence="1">Uncharacterized protein</fullName>
    </submittedName>
</protein>
<reference evidence="1 2" key="1">
    <citation type="journal article" date="2019" name="Sci. Rep.">
        <title>Orb-weaving spider Araneus ventricosus genome elucidates the spidroin gene catalogue.</title>
        <authorList>
            <person name="Kono N."/>
            <person name="Nakamura H."/>
            <person name="Ohtoshi R."/>
            <person name="Moran D.A.P."/>
            <person name="Shinohara A."/>
            <person name="Yoshida Y."/>
            <person name="Fujiwara M."/>
            <person name="Mori M."/>
            <person name="Tomita M."/>
            <person name="Arakawa K."/>
        </authorList>
    </citation>
    <scope>NUCLEOTIDE SEQUENCE [LARGE SCALE GENOMIC DNA]</scope>
</reference>
<gene>
    <name evidence="1" type="ORF">AVEN_236900_1</name>
</gene>
<name>A0A4Y2DQG6_ARAVE</name>
<dbReference type="AlphaFoldDB" id="A0A4Y2DQG6"/>